<organism evidence="3 4">
    <name type="scientific">Amycolatopsis acidicola</name>
    <dbReference type="NCBI Taxonomy" id="2596893"/>
    <lineage>
        <taxon>Bacteria</taxon>
        <taxon>Bacillati</taxon>
        <taxon>Actinomycetota</taxon>
        <taxon>Actinomycetes</taxon>
        <taxon>Pseudonocardiales</taxon>
        <taxon>Pseudonocardiaceae</taxon>
        <taxon>Amycolatopsis</taxon>
    </lineage>
</organism>
<dbReference type="InterPro" id="IPR050564">
    <property type="entry name" value="F420-G6PD/mer"/>
</dbReference>
<dbReference type="Proteomes" id="UP000319769">
    <property type="component" value="Unassembled WGS sequence"/>
</dbReference>
<evidence type="ECO:0000313" key="3">
    <source>
        <dbReference type="EMBL" id="KAA9163328.1"/>
    </source>
</evidence>
<dbReference type="InterPro" id="IPR011251">
    <property type="entry name" value="Luciferase-like_dom"/>
</dbReference>
<name>A0A5N0VCM7_9PSEU</name>
<keyword evidence="4" id="KW-1185">Reference proteome</keyword>
<dbReference type="OrthoDB" id="5241778at2"/>
<dbReference type="PANTHER" id="PTHR43244">
    <property type="match status" value="1"/>
</dbReference>
<dbReference type="SUPFAM" id="SSF51679">
    <property type="entry name" value="Bacterial luciferase-like"/>
    <property type="match status" value="1"/>
</dbReference>
<dbReference type="InterPro" id="IPR036661">
    <property type="entry name" value="Luciferase-like_sf"/>
</dbReference>
<proteinExistence type="predicted"/>
<sequence length="276" mass="29008">VVIGVGRGDACLAQLGLAPAPLGPFDRFLDHLAKYLTGVSVPLGELAADGYRPVSDMGVAEVPEGSTLQRLDDSVPVVPVDVAATGPKVIGIGARRSRHVSFTVGADEERIRKAIETARAARETAGLNPDELSFGAYVNVVCHDDIEVARRVAASGVSIFSRFSAMYGKAQAGVGAAAAASLEKLSAAYDVRHHGELDAGHNGAVDLDFMNRFAIVGSPGYCAERLARLEKLGLDRVVVMSGLDDGSAETARQVRECREALDNGVLPLPARHEVAR</sequence>
<dbReference type="Gene3D" id="3.20.20.30">
    <property type="entry name" value="Luciferase-like domain"/>
    <property type="match status" value="1"/>
</dbReference>
<keyword evidence="1" id="KW-0560">Oxidoreductase</keyword>
<reference evidence="3" key="1">
    <citation type="submission" date="2019-09" db="EMBL/GenBank/DDBJ databases">
        <authorList>
            <person name="Teo W.F.A."/>
            <person name="Duangmal K."/>
        </authorList>
    </citation>
    <scope>NUCLEOTIDE SEQUENCE [LARGE SCALE GENOMIC DNA]</scope>
    <source>
        <strain evidence="3">K81G1</strain>
    </source>
</reference>
<comment type="caution">
    <text evidence="3">The sequence shown here is derived from an EMBL/GenBank/DDBJ whole genome shotgun (WGS) entry which is preliminary data.</text>
</comment>
<dbReference type="EMBL" id="VMNW02000010">
    <property type="protein sequence ID" value="KAA9163328.1"/>
    <property type="molecule type" value="Genomic_DNA"/>
</dbReference>
<feature type="domain" description="Luciferase-like" evidence="2">
    <location>
        <begin position="69"/>
        <end position="235"/>
    </location>
</feature>
<dbReference type="PANTHER" id="PTHR43244:SF1">
    <property type="entry name" value="5,10-METHYLENETETRAHYDROMETHANOPTERIN REDUCTASE"/>
    <property type="match status" value="1"/>
</dbReference>
<accession>A0A5N0VCM7</accession>
<protein>
    <submittedName>
        <fullName evidence="3">LLM class flavin-dependent oxidoreductase</fullName>
    </submittedName>
</protein>
<dbReference type="RefSeq" id="WP_150980261.1">
    <property type="nucleotide sequence ID" value="NZ_VMNW02000010.1"/>
</dbReference>
<dbReference type="GO" id="GO:0016705">
    <property type="term" value="F:oxidoreductase activity, acting on paired donors, with incorporation or reduction of molecular oxygen"/>
    <property type="evidence" value="ECO:0007669"/>
    <property type="project" value="InterPro"/>
</dbReference>
<dbReference type="Pfam" id="PF00296">
    <property type="entry name" value="Bac_luciferase"/>
    <property type="match status" value="1"/>
</dbReference>
<feature type="non-terminal residue" evidence="3">
    <location>
        <position position="1"/>
    </location>
</feature>
<evidence type="ECO:0000313" key="4">
    <source>
        <dbReference type="Proteomes" id="UP000319769"/>
    </source>
</evidence>
<evidence type="ECO:0000259" key="2">
    <source>
        <dbReference type="Pfam" id="PF00296"/>
    </source>
</evidence>
<gene>
    <name evidence="3" type="ORF">FPZ12_010060</name>
</gene>
<dbReference type="AlphaFoldDB" id="A0A5N0VCM7"/>
<evidence type="ECO:0000256" key="1">
    <source>
        <dbReference type="ARBA" id="ARBA00023002"/>
    </source>
</evidence>